<evidence type="ECO:0000256" key="5">
    <source>
        <dbReference type="PROSITE-ProRule" id="PRU00182"/>
    </source>
</evidence>
<comment type="caution">
    <text evidence="9">The sequence shown here is derived from an EMBL/GenBank/DDBJ whole genome shotgun (WGS) entry which is preliminary data.</text>
</comment>
<dbReference type="Gene3D" id="3.30.70.580">
    <property type="entry name" value="Pseudouridine synthase I, catalytic domain, N-terminal subdomain"/>
    <property type="match status" value="1"/>
</dbReference>
<name>A0ABU5ED79_9PROT</name>
<proteinExistence type="inferred from homology"/>
<accession>A0ABU5ED79</accession>
<feature type="region of interest" description="Disordered" evidence="7">
    <location>
        <begin position="1"/>
        <end position="22"/>
    </location>
</feature>
<reference evidence="9 10" key="1">
    <citation type="journal article" date="2016" name="Antonie Van Leeuwenhoek">
        <title>Dongia soli sp. nov., isolated from soil from Dokdo, Korea.</title>
        <authorList>
            <person name="Kim D.U."/>
            <person name="Lee H."/>
            <person name="Kim H."/>
            <person name="Kim S.G."/>
            <person name="Ka J.O."/>
        </authorList>
    </citation>
    <scope>NUCLEOTIDE SEQUENCE [LARGE SCALE GENOMIC DNA]</scope>
    <source>
        <strain evidence="9 10">D78</strain>
    </source>
</reference>
<dbReference type="Proteomes" id="UP001279642">
    <property type="component" value="Unassembled WGS sequence"/>
</dbReference>
<keyword evidence="10" id="KW-1185">Reference proteome</keyword>
<dbReference type="Gene3D" id="3.30.70.1560">
    <property type="entry name" value="Alpha-L RNA-binding motif"/>
    <property type="match status" value="1"/>
</dbReference>
<dbReference type="PANTHER" id="PTHR47683:SF3">
    <property type="entry name" value="RIBOSOMAL LARGE SUBUNIT PSEUDOURIDINE SYNTHASE B"/>
    <property type="match status" value="1"/>
</dbReference>
<evidence type="ECO:0000256" key="2">
    <source>
        <dbReference type="ARBA" id="ARBA00008348"/>
    </source>
</evidence>
<dbReference type="Pfam" id="PF00849">
    <property type="entry name" value="PseudoU_synth_2"/>
    <property type="match status" value="1"/>
</dbReference>
<dbReference type="InterPro" id="IPR020094">
    <property type="entry name" value="TruA/RsuA/RluB/E/F_N"/>
</dbReference>
<dbReference type="GO" id="GO:0016853">
    <property type="term" value="F:isomerase activity"/>
    <property type="evidence" value="ECO:0007669"/>
    <property type="project" value="UniProtKB-KW"/>
</dbReference>
<dbReference type="InterPro" id="IPR042092">
    <property type="entry name" value="PsdUridine_s_RsuA/RluB/E/F_cat"/>
</dbReference>
<feature type="compositionally biased region" description="Basic and acidic residues" evidence="7">
    <location>
        <begin position="285"/>
        <end position="304"/>
    </location>
</feature>
<gene>
    <name evidence="9" type="ORF">SMD27_15740</name>
</gene>
<sequence>MSVGRKATGNKDTGNKAHEGERIAKVMARAGLCSRRDAEEWIAAGRVSLNGKKLTSPAVNVGPSDVVRVDGKPLPEAEKTRLFRYHKPRGLVTTAKDPEGRPTVFENLPANLPRLISVGRLDLNSEGLLLLTNDGELARRLELPATGWVRRYRVRVNGKIDPAVLTKLAGGIEIDGVRYGAIEAVLDRQQGENAWLTMSLTEGKNREIRKVCAHFGWTVSRLIRLSYGPFQLGHLGKGEAEEVPGKVLRDQLGAPGSVQPLRPHQASGGKARPPKPTQKPVHKRGQSDKKWDDRQVERQHDAHPSTRSQAAPGEPKRKQLSHERRAERQRTAEIGSTPTYEAGPNNEKKRDNAKRSTSPAAKRPGRESSNRGRAPGKPDANRFRRP</sequence>
<dbReference type="InterPro" id="IPR000748">
    <property type="entry name" value="PsdUridine_synth_RsuA/RluB/E/F"/>
</dbReference>
<keyword evidence="4 6" id="KW-0413">Isomerase</keyword>
<dbReference type="SMART" id="SM00363">
    <property type="entry name" value="S4"/>
    <property type="match status" value="1"/>
</dbReference>
<comment type="similarity">
    <text evidence="2 6">Belongs to the pseudouridine synthase RsuA family.</text>
</comment>
<dbReference type="NCBIfam" id="TIGR00093">
    <property type="entry name" value="pseudouridine synthase"/>
    <property type="match status" value="1"/>
</dbReference>
<dbReference type="Gene3D" id="3.10.290.10">
    <property type="entry name" value="RNA-binding S4 domain"/>
    <property type="match status" value="1"/>
</dbReference>
<dbReference type="EMBL" id="JAXCLW010000004">
    <property type="protein sequence ID" value="MDY0884296.1"/>
    <property type="molecule type" value="Genomic_DNA"/>
</dbReference>
<evidence type="ECO:0000256" key="1">
    <source>
        <dbReference type="ARBA" id="ARBA00000073"/>
    </source>
</evidence>
<evidence type="ECO:0000313" key="9">
    <source>
        <dbReference type="EMBL" id="MDY0884296.1"/>
    </source>
</evidence>
<dbReference type="InterPro" id="IPR020103">
    <property type="entry name" value="PsdUridine_synth_cat_dom_sf"/>
</dbReference>
<dbReference type="InterPro" id="IPR006145">
    <property type="entry name" value="PsdUridine_synth_RsuA/RluA"/>
</dbReference>
<keyword evidence="3 5" id="KW-0694">RNA-binding</keyword>
<dbReference type="PROSITE" id="PS50889">
    <property type="entry name" value="S4"/>
    <property type="match status" value="1"/>
</dbReference>
<organism evidence="9 10">
    <name type="scientific">Dongia soli</name>
    <dbReference type="NCBI Taxonomy" id="600628"/>
    <lineage>
        <taxon>Bacteria</taxon>
        <taxon>Pseudomonadati</taxon>
        <taxon>Pseudomonadota</taxon>
        <taxon>Alphaproteobacteria</taxon>
        <taxon>Rhodospirillales</taxon>
        <taxon>Dongiaceae</taxon>
        <taxon>Dongia</taxon>
    </lineage>
</organism>
<dbReference type="InterPro" id="IPR036986">
    <property type="entry name" value="S4_RNA-bd_sf"/>
</dbReference>
<dbReference type="InterPro" id="IPR002942">
    <property type="entry name" value="S4_RNA-bd"/>
</dbReference>
<comment type="catalytic activity">
    <reaction evidence="1">
        <text>a uridine in RNA = a pseudouridine in RNA</text>
        <dbReference type="Rhea" id="RHEA:48348"/>
        <dbReference type="Rhea" id="RHEA-COMP:12068"/>
        <dbReference type="Rhea" id="RHEA-COMP:12069"/>
        <dbReference type="ChEBI" id="CHEBI:65314"/>
        <dbReference type="ChEBI" id="CHEBI:65315"/>
    </reaction>
</comment>
<dbReference type="Pfam" id="PF01479">
    <property type="entry name" value="S4"/>
    <property type="match status" value="1"/>
</dbReference>
<dbReference type="PROSITE" id="PS01149">
    <property type="entry name" value="PSI_RSU"/>
    <property type="match status" value="1"/>
</dbReference>
<dbReference type="InterPro" id="IPR018496">
    <property type="entry name" value="PsdUridine_synth_RsuA/RluB_CS"/>
</dbReference>
<dbReference type="PANTHER" id="PTHR47683">
    <property type="entry name" value="PSEUDOURIDINE SYNTHASE FAMILY PROTEIN-RELATED"/>
    <property type="match status" value="1"/>
</dbReference>
<evidence type="ECO:0000259" key="8">
    <source>
        <dbReference type="SMART" id="SM00363"/>
    </source>
</evidence>
<feature type="compositionally biased region" description="Basic and acidic residues" evidence="7">
    <location>
        <begin position="314"/>
        <end position="331"/>
    </location>
</feature>
<evidence type="ECO:0000256" key="7">
    <source>
        <dbReference type="SAM" id="MobiDB-lite"/>
    </source>
</evidence>
<evidence type="ECO:0000256" key="6">
    <source>
        <dbReference type="RuleBase" id="RU003887"/>
    </source>
</evidence>
<dbReference type="SUPFAM" id="SSF55174">
    <property type="entry name" value="Alpha-L RNA-binding motif"/>
    <property type="match status" value="1"/>
</dbReference>
<feature type="compositionally biased region" description="Basic and acidic residues" evidence="7">
    <location>
        <begin position="13"/>
        <end position="22"/>
    </location>
</feature>
<feature type="region of interest" description="Disordered" evidence="7">
    <location>
        <begin position="250"/>
        <end position="386"/>
    </location>
</feature>
<evidence type="ECO:0000256" key="3">
    <source>
        <dbReference type="ARBA" id="ARBA00022884"/>
    </source>
</evidence>
<protein>
    <recommendedName>
        <fullName evidence="6">Pseudouridine synthase</fullName>
        <ecNumber evidence="6">5.4.99.-</ecNumber>
    </recommendedName>
</protein>
<evidence type="ECO:0000313" key="10">
    <source>
        <dbReference type="Proteomes" id="UP001279642"/>
    </source>
</evidence>
<dbReference type="InterPro" id="IPR050343">
    <property type="entry name" value="RsuA_PseudoU_synthase"/>
</dbReference>
<feature type="domain" description="RNA-binding S4" evidence="8">
    <location>
        <begin position="21"/>
        <end position="79"/>
    </location>
</feature>
<dbReference type="CDD" id="cd00165">
    <property type="entry name" value="S4"/>
    <property type="match status" value="1"/>
</dbReference>
<dbReference type="EC" id="5.4.99.-" evidence="6"/>
<dbReference type="SUPFAM" id="SSF55120">
    <property type="entry name" value="Pseudouridine synthase"/>
    <property type="match status" value="1"/>
</dbReference>
<dbReference type="RefSeq" id="WP_320509362.1">
    <property type="nucleotide sequence ID" value="NZ_JAXCLW010000004.1"/>
</dbReference>
<evidence type="ECO:0000256" key="4">
    <source>
        <dbReference type="ARBA" id="ARBA00023235"/>
    </source>
</evidence>